<dbReference type="EMBL" id="JAAHFQ010000820">
    <property type="protein sequence ID" value="NER31441.1"/>
    <property type="molecule type" value="Genomic_DNA"/>
</dbReference>
<feature type="non-terminal residue" evidence="3">
    <location>
        <position position="351"/>
    </location>
</feature>
<gene>
    <name evidence="3" type="ORF">F6J89_28455</name>
</gene>
<dbReference type="Pfam" id="PF00656">
    <property type="entry name" value="Peptidase_C14"/>
    <property type="match status" value="1"/>
</dbReference>
<dbReference type="AlphaFoldDB" id="A0A6B3NPK2"/>
<name>A0A6B3NPK2_9CYAN</name>
<dbReference type="InterPro" id="IPR027417">
    <property type="entry name" value="P-loop_NTPase"/>
</dbReference>
<sequence length="351" mass="38959">MSEHREALVVGINRYPLLKDATTKKPKHLEKPAADAEAIAQILEQYGNFKVHRLPDVYSSEGRRGVDPNPQSQNLVKATALEAAIADLFNPPGSSVPDTALLFFAGHGLRKKQGGVTEGFLATSEVNPNKSKWGVSLRWLRRLLQESPVRQQIVWLDCCHSGELLDIFDEANPGQEGKAVERSVIAACRGFEVSREQLQGEHGILTATLLQGLDPHRDVDGWVSNNKLADFINQQMFGELQRPIFHNSGGAIILTDKTHGVQLQLDPKLKGTCPYKSLNYFTQEDAVFFYGRRKLTDELINRIRTENFIAVLGASGSGKSSVLRAGLLDQLKRGQKLSGSDRWQYYGPFTP</sequence>
<comment type="caution">
    <text evidence="3">The sequence shown here is derived from an EMBL/GenBank/DDBJ whole genome shotgun (WGS) entry which is preliminary data.</text>
</comment>
<dbReference type="InterPro" id="IPR011600">
    <property type="entry name" value="Pept_C14_caspase"/>
</dbReference>
<dbReference type="InterPro" id="IPR029030">
    <property type="entry name" value="Caspase-like_dom_sf"/>
</dbReference>
<dbReference type="Pfam" id="PF20703">
    <property type="entry name" value="nSTAND1"/>
    <property type="match status" value="1"/>
</dbReference>
<dbReference type="Gene3D" id="3.40.50.1460">
    <property type="match status" value="1"/>
</dbReference>
<feature type="domain" description="Novel STAND NTPase 1" evidence="2">
    <location>
        <begin position="274"/>
        <end position="351"/>
    </location>
</feature>
<organism evidence="3">
    <name type="scientific">Symploca sp. SIO1C4</name>
    <dbReference type="NCBI Taxonomy" id="2607765"/>
    <lineage>
        <taxon>Bacteria</taxon>
        <taxon>Bacillati</taxon>
        <taxon>Cyanobacteriota</taxon>
        <taxon>Cyanophyceae</taxon>
        <taxon>Coleofasciculales</taxon>
        <taxon>Coleofasciculaceae</taxon>
        <taxon>Symploca</taxon>
    </lineage>
</organism>
<accession>A0A6B3NPK2</accession>
<evidence type="ECO:0000259" key="2">
    <source>
        <dbReference type="Pfam" id="PF20703"/>
    </source>
</evidence>
<evidence type="ECO:0000313" key="3">
    <source>
        <dbReference type="EMBL" id="NER31441.1"/>
    </source>
</evidence>
<reference evidence="3" key="1">
    <citation type="submission" date="2019-11" db="EMBL/GenBank/DDBJ databases">
        <title>Genomic insights into an expanded diversity of filamentous marine cyanobacteria reveals the extraordinary biosynthetic potential of Moorea and Okeania.</title>
        <authorList>
            <person name="Ferreira Leao T."/>
            <person name="Wang M."/>
            <person name="Moss N."/>
            <person name="Da Silva R."/>
            <person name="Sanders J."/>
            <person name="Nurk S."/>
            <person name="Gurevich A."/>
            <person name="Humphrey G."/>
            <person name="Reher R."/>
            <person name="Zhu Q."/>
            <person name="Belda-Ferre P."/>
            <person name="Glukhov E."/>
            <person name="Rex R."/>
            <person name="Dorrestein P.C."/>
            <person name="Knight R."/>
            <person name="Pevzner P."/>
            <person name="Gerwick W.H."/>
            <person name="Gerwick L."/>
        </authorList>
    </citation>
    <scope>NUCLEOTIDE SEQUENCE</scope>
    <source>
        <strain evidence="3">SIO1C4</strain>
    </source>
</reference>
<dbReference type="Gene3D" id="3.40.50.300">
    <property type="entry name" value="P-loop containing nucleotide triphosphate hydrolases"/>
    <property type="match status" value="1"/>
</dbReference>
<dbReference type="CDD" id="cd00267">
    <property type="entry name" value="ABC_ATPase"/>
    <property type="match status" value="1"/>
</dbReference>
<protein>
    <submittedName>
        <fullName evidence="3">Peptidase C14</fullName>
    </submittedName>
</protein>
<feature type="domain" description="Peptidase C14 caspase" evidence="1">
    <location>
        <begin position="5"/>
        <end position="236"/>
    </location>
</feature>
<dbReference type="SUPFAM" id="SSF52540">
    <property type="entry name" value="P-loop containing nucleoside triphosphate hydrolases"/>
    <property type="match status" value="1"/>
</dbReference>
<dbReference type="GO" id="GO:0004197">
    <property type="term" value="F:cysteine-type endopeptidase activity"/>
    <property type="evidence" value="ECO:0007669"/>
    <property type="project" value="InterPro"/>
</dbReference>
<dbReference type="InterPro" id="IPR049052">
    <property type="entry name" value="nSTAND1"/>
</dbReference>
<dbReference type="SUPFAM" id="SSF52129">
    <property type="entry name" value="Caspase-like"/>
    <property type="match status" value="1"/>
</dbReference>
<dbReference type="GO" id="GO:0006508">
    <property type="term" value="P:proteolysis"/>
    <property type="evidence" value="ECO:0007669"/>
    <property type="project" value="InterPro"/>
</dbReference>
<evidence type="ECO:0000259" key="1">
    <source>
        <dbReference type="Pfam" id="PF00656"/>
    </source>
</evidence>
<proteinExistence type="predicted"/>